<evidence type="ECO:0000313" key="1">
    <source>
        <dbReference type="EMBL" id="CAE7238054.1"/>
    </source>
</evidence>
<sequence>MAVAGKAQQPLVELNELPSAREELHQLLVQLYTTLSEEQSFLELLMDEYRASWTLGTPIKHWHHRWMEFHRENPEAGNRFSPGNWFWYFGMVVLLPGEMQGRSDDKNAGDFTEGFLMFVYDAGSYCRHSRKVFYRLCRWVLALKKFLELSLPMAEDIFACQPTWTWQHVTVFNDMLAARGV</sequence>
<name>A0A812L2Y9_9DINO</name>
<reference evidence="1" key="1">
    <citation type="submission" date="2021-02" db="EMBL/GenBank/DDBJ databases">
        <authorList>
            <person name="Dougan E. K."/>
            <person name="Rhodes N."/>
            <person name="Thang M."/>
            <person name="Chan C."/>
        </authorList>
    </citation>
    <scope>NUCLEOTIDE SEQUENCE</scope>
</reference>
<dbReference type="Proteomes" id="UP000604046">
    <property type="component" value="Unassembled WGS sequence"/>
</dbReference>
<dbReference type="AlphaFoldDB" id="A0A812L2Y9"/>
<dbReference type="EMBL" id="CAJNDS010000862">
    <property type="protein sequence ID" value="CAE7238054.1"/>
    <property type="molecule type" value="Genomic_DNA"/>
</dbReference>
<gene>
    <name evidence="1" type="ORF">SNAT2548_LOCUS10414</name>
</gene>
<evidence type="ECO:0000313" key="2">
    <source>
        <dbReference type="Proteomes" id="UP000604046"/>
    </source>
</evidence>
<keyword evidence="2" id="KW-1185">Reference proteome</keyword>
<accession>A0A812L2Y9</accession>
<comment type="caution">
    <text evidence="1">The sequence shown here is derived from an EMBL/GenBank/DDBJ whole genome shotgun (WGS) entry which is preliminary data.</text>
</comment>
<protein>
    <submittedName>
        <fullName evidence="1">Uncharacterized protein</fullName>
    </submittedName>
</protein>
<organism evidence="1 2">
    <name type="scientific">Symbiodinium natans</name>
    <dbReference type="NCBI Taxonomy" id="878477"/>
    <lineage>
        <taxon>Eukaryota</taxon>
        <taxon>Sar</taxon>
        <taxon>Alveolata</taxon>
        <taxon>Dinophyceae</taxon>
        <taxon>Suessiales</taxon>
        <taxon>Symbiodiniaceae</taxon>
        <taxon>Symbiodinium</taxon>
    </lineage>
</organism>
<proteinExistence type="predicted"/>